<feature type="compositionally biased region" description="Basic and acidic residues" evidence="2">
    <location>
        <begin position="259"/>
        <end position="270"/>
    </location>
</feature>
<dbReference type="AlphaFoldDB" id="A0A813MFU9"/>
<protein>
    <submittedName>
        <fullName evidence="3">Uncharacterized protein</fullName>
    </submittedName>
</protein>
<comment type="caution">
    <text evidence="3">The sequence shown here is derived from an EMBL/GenBank/DDBJ whole genome shotgun (WGS) entry which is preliminary data.</text>
</comment>
<keyword evidence="1" id="KW-0175">Coiled coil</keyword>
<evidence type="ECO:0000256" key="2">
    <source>
        <dbReference type="SAM" id="MobiDB-lite"/>
    </source>
</evidence>
<feature type="region of interest" description="Disordered" evidence="2">
    <location>
        <begin position="189"/>
        <end position="215"/>
    </location>
</feature>
<dbReference type="Proteomes" id="UP000663844">
    <property type="component" value="Unassembled WGS sequence"/>
</dbReference>
<feature type="coiled-coil region" evidence="1">
    <location>
        <begin position="41"/>
        <end position="68"/>
    </location>
</feature>
<evidence type="ECO:0000313" key="6">
    <source>
        <dbReference type="Proteomes" id="UP000663860"/>
    </source>
</evidence>
<dbReference type="Proteomes" id="UP000663868">
    <property type="component" value="Unassembled WGS sequence"/>
</dbReference>
<accession>A0A813MFU9</accession>
<organism evidence="3 6">
    <name type="scientific">Adineta steineri</name>
    <dbReference type="NCBI Taxonomy" id="433720"/>
    <lineage>
        <taxon>Eukaryota</taxon>
        <taxon>Metazoa</taxon>
        <taxon>Spiralia</taxon>
        <taxon>Gnathifera</taxon>
        <taxon>Rotifera</taxon>
        <taxon>Eurotatoria</taxon>
        <taxon>Bdelloidea</taxon>
        <taxon>Adinetida</taxon>
        <taxon>Adinetidae</taxon>
        <taxon>Adineta</taxon>
    </lineage>
</organism>
<dbReference type="EMBL" id="CAJOAZ010000077">
    <property type="protein sequence ID" value="CAF3520255.1"/>
    <property type="molecule type" value="Genomic_DNA"/>
</dbReference>
<dbReference type="Proteomes" id="UP000663860">
    <property type="component" value="Unassembled WGS sequence"/>
</dbReference>
<evidence type="ECO:0000313" key="3">
    <source>
        <dbReference type="EMBL" id="CAF0717838.1"/>
    </source>
</evidence>
<evidence type="ECO:0000256" key="1">
    <source>
        <dbReference type="SAM" id="Coils"/>
    </source>
</evidence>
<dbReference type="EMBL" id="CAJOBB010000329">
    <property type="protein sequence ID" value="CAF3652595.1"/>
    <property type="molecule type" value="Genomic_DNA"/>
</dbReference>
<sequence>MIASLGHCEDLECARSPSNQVLVRLFRCSIHCDRLLCLNHLNKHNVYYEEQKKENEAVRNELESSLALYHALFEQHLTLYRDLVRQASALIFQNTTALVPIEQIRPVLENIQKAIAFFQQERVIIKSESPLDSTGYDIDKVGSSLGKDFPLIKKEQDTPVKLRPILRIERVDLNKEILCDHILHDENKNRNQKHHDSTHRSLIEESLGKSKDSTDNITIDSISSIADEDTSMISKLRKSTEENHQSHTSSPGGLKKKKSDGVKKKSEKTVTVKRLQT</sequence>
<name>A0A813MFU9_9BILA</name>
<gene>
    <name evidence="3" type="ORF">IZO911_LOCUS1455</name>
    <name evidence="5" type="ORF">KXQ929_LOCUS7836</name>
    <name evidence="4" type="ORF">OXD698_LOCUS2381</name>
</gene>
<feature type="compositionally biased region" description="Basic and acidic residues" evidence="2">
    <location>
        <begin position="189"/>
        <end position="214"/>
    </location>
</feature>
<evidence type="ECO:0000313" key="5">
    <source>
        <dbReference type="EMBL" id="CAF3652595.1"/>
    </source>
</evidence>
<reference evidence="3" key="1">
    <citation type="submission" date="2021-02" db="EMBL/GenBank/DDBJ databases">
        <authorList>
            <person name="Nowell W R."/>
        </authorList>
    </citation>
    <scope>NUCLEOTIDE SEQUENCE</scope>
</reference>
<feature type="region of interest" description="Disordered" evidence="2">
    <location>
        <begin position="230"/>
        <end position="277"/>
    </location>
</feature>
<dbReference type="EMBL" id="CAJNOE010000006">
    <property type="protein sequence ID" value="CAF0717838.1"/>
    <property type="molecule type" value="Genomic_DNA"/>
</dbReference>
<evidence type="ECO:0000313" key="4">
    <source>
        <dbReference type="EMBL" id="CAF3520255.1"/>
    </source>
</evidence>
<proteinExistence type="predicted"/>